<name>A0A7S3EH39_9RHOD</name>
<feature type="compositionally biased region" description="Polar residues" evidence="1">
    <location>
        <begin position="81"/>
        <end position="95"/>
    </location>
</feature>
<feature type="region of interest" description="Disordered" evidence="1">
    <location>
        <begin position="48"/>
        <end position="95"/>
    </location>
</feature>
<gene>
    <name evidence="2" type="ORF">RMAR00112_LOCUS20159</name>
</gene>
<sequence>MYRNHGIFDHVLLDHPFRQPVDFFFQTSFPALAYVLIDFSHSTGSSSRAKALEPPATSSAAHAIATKEGFGRGTFGKERTGNQSEQPTSRSSSLQLDEFPALTKTKLIYQPILIFFSQVLVHRTSV</sequence>
<evidence type="ECO:0000313" key="2">
    <source>
        <dbReference type="EMBL" id="CAE0052159.1"/>
    </source>
</evidence>
<accession>A0A7S3EH39</accession>
<proteinExistence type="predicted"/>
<reference evidence="2" key="1">
    <citation type="submission" date="2021-01" db="EMBL/GenBank/DDBJ databases">
        <authorList>
            <person name="Corre E."/>
            <person name="Pelletier E."/>
            <person name="Niang G."/>
            <person name="Scheremetjew M."/>
            <person name="Finn R."/>
            <person name="Kale V."/>
            <person name="Holt S."/>
            <person name="Cochrane G."/>
            <person name="Meng A."/>
            <person name="Brown T."/>
            <person name="Cohen L."/>
        </authorList>
    </citation>
    <scope>NUCLEOTIDE SEQUENCE</scope>
    <source>
        <strain evidence="2">CCMP 769</strain>
    </source>
</reference>
<protein>
    <submittedName>
        <fullName evidence="2">Uncharacterized protein</fullName>
    </submittedName>
</protein>
<evidence type="ECO:0000256" key="1">
    <source>
        <dbReference type="SAM" id="MobiDB-lite"/>
    </source>
</evidence>
<dbReference type="EMBL" id="HBHW01025919">
    <property type="protein sequence ID" value="CAE0052159.1"/>
    <property type="molecule type" value="Transcribed_RNA"/>
</dbReference>
<organism evidence="2">
    <name type="scientific">Rhodosorus marinus</name>
    <dbReference type="NCBI Taxonomy" id="101924"/>
    <lineage>
        <taxon>Eukaryota</taxon>
        <taxon>Rhodophyta</taxon>
        <taxon>Stylonematophyceae</taxon>
        <taxon>Stylonematales</taxon>
        <taxon>Stylonemataceae</taxon>
        <taxon>Rhodosorus</taxon>
    </lineage>
</organism>
<dbReference type="AlphaFoldDB" id="A0A7S3EH39"/>